<name>A0AAD6JZU5_9ROSI</name>
<comment type="caution">
    <text evidence="2">The sequence shown here is derived from an EMBL/GenBank/DDBJ whole genome shotgun (WGS) entry which is preliminary data.</text>
</comment>
<feature type="non-terminal residue" evidence="2">
    <location>
        <position position="48"/>
    </location>
</feature>
<evidence type="ECO:0000313" key="2">
    <source>
        <dbReference type="EMBL" id="KAJ6413512.1"/>
    </source>
</evidence>
<protein>
    <submittedName>
        <fullName evidence="2">Uncharacterized protein</fullName>
    </submittedName>
</protein>
<organism evidence="2 3">
    <name type="scientific">Salix udensis</name>
    <dbReference type="NCBI Taxonomy" id="889485"/>
    <lineage>
        <taxon>Eukaryota</taxon>
        <taxon>Viridiplantae</taxon>
        <taxon>Streptophyta</taxon>
        <taxon>Embryophyta</taxon>
        <taxon>Tracheophyta</taxon>
        <taxon>Spermatophyta</taxon>
        <taxon>Magnoliopsida</taxon>
        <taxon>eudicotyledons</taxon>
        <taxon>Gunneridae</taxon>
        <taxon>Pentapetalae</taxon>
        <taxon>rosids</taxon>
        <taxon>fabids</taxon>
        <taxon>Malpighiales</taxon>
        <taxon>Salicaceae</taxon>
        <taxon>Saliceae</taxon>
        <taxon>Salix</taxon>
    </lineage>
</organism>
<reference evidence="2 3" key="1">
    <citation type="journal article" date="2023" name="Int. J. Mol. Sci.">
        <title>De Novo Assembly and Annotation of 11 Diverse Shrub Willow (Salix) Genomes Reveals Novel Gene Organization in Sex-Linked Regions.</title>
        <authorList>
            <person name="Hyden B."/>
            <person name="Feng K."/>
            <person name="Yates T.B."/>
            <person name="Jawdy S."/>
            <person name="Cereghino C."/>
            <person name="Smart L.B."/>
            <person name="Muchero W."/>
        </authorList>
    </citation>
    <scope>NUCLEOTIDE SEQUENCE [LARGE SCALE GENOMIC DNA]</scope>
    <source>
        <tissue evidence="2">Shoot tip</tissue>
    </source>
</reference>
<gene>
    <name evidence="2" type="ORF">OIU84_006332</name>
</gene>
<dbReference type="EMBL" id="JAPFFJ010000013">
    <property type="protein sequence ID" value="KAJ6413512.1"/>
    <property type="molecule type" value="Genomic_DNA"/>
</dbReference>
<accession>A0AAD6JZU5</accession>
<feature type="region of interest" description="Disordered" evidence="1">
    <location>
        <begin position="1"/>
        <end position="24"/>
    </location>
</feature>
<evidence type="ECO:0000256" key="1">
    <source>
        <dbReference type="SAM" id="MobiDB-lite"/>
    </source>
</evidence>
<dbReference type="Proteomes" id="UP001162972">
    <property type="component" value="Chromosome 5"/>
</dbReference>
<feature type="compositionally biased region" description="Polar residues" evidence="1">
    <location>
        <begin position="12"/>
        <end position="24"/>
    </location>
</feature>
<dbReference type="AlphaFoldDB" id="A0AAD6JZU5"/>
<sequence>MVISRIPGLAPQQCSNSSETNNNPCKIQRKFRMSNDLTSTGFSSLNSS</sequence>
<evidence type="ECO:0000313" key="3">
    <source>
        <dbReference type="Proteomes" id="UP001162972"/>
    </source>
</evidence>
<keyword evidence="3" id="KW-1185">Reference proteome</keyword>
<proteinExistence type="predicted"/>